<accession>A0ABS8VSD1</accession>
<protein>
    <submittedName>
        <fullName evidence="1">Uncharacterized protein</fullName>
    </submittedName>
</protein>
<dbReference type="RefSeq" id="WP_232877458.1">
    <property type="nucleotide sequence ID" value="NZ_JAJSOJ010000023.1"/>
</dbReference>
<evidence type="ECO:0000313" key="1">
    <source>
        <dbReference type="EMBL" id="MCE0743815.1"/>
    </source>
</evidence>
<comment type="caution">
    <text evidence="1">The sequence shown here is derived from an EMBL/GenBank/DDBJ whole genome shotgun (WGS) entry which is preliminary data.</text>
</comment>
<gene>
    <name evidence="1" type="ORF">LWC05_07895</name>
</gene>
<organism evidence="1 2">
    <name type="scientific">Acetobacter sicerae</name>
    <dbReference type="NCBI Taxonomy" id="85325"/>
    <lineage>
        <taxon>Bacteria</taxon>
        <taxon>Pseudomonadati</taxon>
        <taxon>Pseudomonadota</taxon>
        <taxon>Alphaproteobacteria</taxon>
        <taxon>Acetobacterales</taxon>
        <taxon>Acetobacteraceae</taxon>
        <taxon>Acetobacter</taxon>
    </lineage>
</organism>
<evidence type="ECO:0000313" key="2">
    <source>
        <dbReference type="Proteomes" id="UP001521074"/>
    </source>
</evidence>
<feature type="non-terminal residue" evidence="1">
    <location>
        <position position="1"/>
    </location>
</feature>
<name>A0ABS8VSD1_9PROT</name>
<sequence length="63" mass="7203">LALLDGFMPEAVWLDDGETLTYLHSTISIRNQRVRVPEIPMHLDALLVDQPLRRNPYSSTLLT</sequence>
<dbReference type="EMBL" id="JAJSOJ010000023">
    <property type="protein sequence ID" value="MCE0743815.1"/>
    <property type="molecule type" value="Genomic_DNA"/>
</dbReference>
<proteinExistence type="predicted"/>
<dbReference type="Proteomes" id="UP001521074">
    <property type="component" value="Unassembled WGS sequence"/>
</dbReference>
<keyword evidence="2" id="KW-1185">Reference proteome</keyword>
<reference evidence="1 2" key="1">
    <citation type="submission" date="2021-12" db="EMBL/GenBank/DDBJ databases">
        <title>Genome sequence of Acetobacter sicerae DmPark20a_162.</title>
        <authorList>
            <person name="Chaston J.M."/>
        </authorList>
    </citation>
    <scope>NUCLEOTIDE SEQUENCE [LARGE SCALE GENOMIC DNA]</scope>
    <source>
        <strain evidence="1 2">DmPark20a_162</strain>
    </source>
</reference>